<evidence type="ECO:0000259" key="2">
    <source>
        <dbReference type="SMART" id="SM00429"/>
    </source>
</evidence>
<evidence type="ECO:0000256" key="1">
    <source>
        <dbReference type="SAM" id="SignalP"/>
    </source>
</evidence>
<dbReference type="Gene3D" id="2.60.40.10">
    <property type="entry name" value="Immunoglobulins"/>
    <property type="match status" value="2"/>
</dbReference>
<dbReference type="InterPro" id="IPR002909">
    <property type="entry name" value="IPT_dom"/>
</dbReference>
<accession>A0A7S0CYR4</accession>
<keyword evidence="1" id="KW-0732">Signal</keyword>
<dbReference type="Pfam" id="PF01833">
    <property type="entry name" value="TIG"/>
    <property type="match status" value="2"/>
</dbReference>
<protein>
    <recommendedName>
        <fullName evidence="2">IPT/TIG domain-containing protein</fullName>
    </recommendedName>
</protein>
<name>A0A7S0CYR4_MICPS</name>
<feature type="domain" description="IPT/TIG" evidence="2">
    <location>
        <begin position="35"/>
        <end position="137"/>
    </location>
</feature>
<dbReference type="EMBL" id="HBEN01005845">
    <property type="protein sequence ID" value="CAD8437597.1"/>
    <property type="molecule type" value="Transcribed_RNA"/>
</dbReference>
<dbReference type="InterPro" id="IPR014756">
    <property type="entry name" value="Ig_E-set"/>
</dbReference>
<evidence type="ECO:0000313" key="3">
    <source>
        <dbReference type="EMBL" id="CAD8437597.1"/>
    </source>
</evidence>
<dbReference type="InterPro" id="IPR012334">
    <property type="entry name" value="Pectin_lyas_fold"/>
</dbReference>
<dbReference type="Gene3D" id="2.160.20.10">
    <property type="entry name" value="Single-stranded right-handed beta-helix, Pectin lyase-like"/>
    <property type="match status" value="1"/>
</dbReference>
<reference evidence="3" key="1">
    <citation type="submission" date="2021-01" db="EMBL/GenBank/DDBJ databases">
        <authorList>
            <person name="Corre E."/>
            <person name="Pelletier E."/>
            <person name="Niang G."/>
            <person name="Scheremetjew M."/>
            <person name="Finn R."/>
            <person name="Kale V."/>
            <person name="Holt S."/>
            <person name="Cochrane G."/>
            <person name="Meng A."/>
            <person name="Brown T."/>
            <person name="Cohen L."/>
        </authorList>
    </citation>
    <scope>NUCLEOTIDE SEQUENCE</scope>
    <source>
        <strain evidence="3">CCAC1681</strain>
    </source>
</reference>
<dbReference type="SUPFAM" id="SSF51126">
    <property type="entry name" value="Pectin lyase-like"/>
    <property type="match status" value="1"/>
</dbReference>
<organism evidence="3">
    <name type="scientific">Micromonas pusilla</name>
    <name type="common">Picoplanktonic green alga</name>
    <name type="synonym">Chromulina pusilla</name>
    <dbReference type="NCBI Taxonomy" id="38833"/>
    <lineage>
        <taxon>Eukaryota</taxon>
        <taxon>Viridiplantae</taxon>
        <taxon>Chlorophyta</taxon>
        <taxon>Mamiellophyceae</taxon>
        <taxon>Mamiellales</taxon>
        <taxon>Mamiellaceae</taxon>
        <taxon>Micromonas</taxon>
    </lineage>
</organism>
<dbReference type="InterPro" id="IPR011050">
    <property type="entry name" value="Pectin_lyase_fold/virulence"/>
</dbReference>
<sequence length="1710" mass="179636">MRRALLLLVALGTLWSVECAPRGSEYGASYGYQAPPVLRAIAPAAGPKEGGTTLTITGSGFRRSKNLKVKFSTVSPKTEVQIVAATYVDASTVLVVAPRRASAHVAHVAVSNDGVTFTSLPAVRAGGAGTYLDFEFVGSAPWGPWRLDNATVSGNGNAVIEIRRTGGRLADGVTEGSDFHASDFLFCASGVSLRRVHSHFSPVNFLGAGDGAADTDKTMSVLAGVSDAYAEFVQADTTYEVAAADDAGVTKWKWRKWAKGMFPGGTFSELNAFTTSAVELEYGVRVTFASTAGKAATDVWRFDAVTKNPRAAKGEYLSPQRVSCPLPPPDPSGNDLDVSKAGTQVELKVSYRGEHSFSAVTFVDAAGVKTVTGDPAPLGEITEALDFDDDVKLYAEGYFDGPEEYTFELEMTSASAFKWRKYRVGDAACKTTTTAPWCAWGGSGTVSVVHRVHLAHGVYVRFASLTGKAAGDRWRFDAYTFWSTTLSPVTVATQAATTSDDDALMYAEGAFFGDVDETFEVEIMSDTGTFRWRAFFATTDGSGVAWTEDVPVASSATLLRDGVSVHWLTALGKTFGDKWTFTAFAGHVVTALSKSRVGDAVPSPSNAAGDARVPTVTGVYLGAERARIRIEIGGTCTTSCSEFKWIKETPSVASPQNAHEAAATTWSGGTFTALIPMQSLEQPLVDGVNVTWGPTSGYKVGNTYTIDLAPMPTSVLPARPTPDPFFDPIGARSTYHDGAGAAPARDAVLTVEFTSGAAFKWRKDTGPYSSSVDVDADEPVTLGDTGVNLTFSAASGYVAGTRFLVPLRTHIPHVHNVTTTHGGSKSASSISRPVAAAANYANLPNQGSTLSDVLPMPGNVGSHAIHAYPAAGSLSGGGSAVPAVGYANQGGVGLSNIINAVPTHGYLAAVYPTAYVKIVGAAAVSAVSGVLADELTVSGTYTGDSSYVYQLEPHGTTSQFRWRKYALGSSEADAGSWTTANAVVTGSSSTTIDAGLSATFASSTYAVGSVNRWTFTANKGHTFVYRDSGRALWSDEVVITGGVQPLSSGVSVRFSKVSGYAPGDQFAIRNRTVDSFGTYLGASDATFELDVLDRAEFDPPVFHRASGSTTAGLQADMTVTGAYAGRSTYVYEIKIDSASSGAQSTFKWRKYLRGRSDGGGPFGSAALPVSLSPTLLDDGTYVQWAAISGHAVNDRWTVIAHAGDAFRWRKDGGDWTAPQSMTSVGLVERDFSNVGTSKTVNVDVRATGEYSGAADATIALEVLPGGATFRWKKHTYMPRAGSLNQTSTQGGPYCCGTEDVMLDSLTDTARGVGTWSPEMNMVPESTLLTDGVYVAFVSSSGYTAGDLYYVPVKKTAHHRLSDGVLIAFGADSGYSPNDRWNVSAAAGVYARGPLLGDTELSIMGSGFLPSESLKCRLSDERTLVSEIVDARYVSPNHVVCATPPHPPDTVADPVFVGAGSSSMETKGAYAWSYSVTFSVRMASATTFQWRADPLLETTGSWSGSAAIEVGTLRPLGDSGVFVTFASGETYGVGDEWTFAAYSRDDAINNVELTDIQLGSIRPGVMKHVAVSNDGGVSWSADKHGATRFLYSDIYVSPSGDDVTGDGTSSTPYRTIQRGIHAALSPGGGYVKNATNRDDIVVSPGRYTGAGNTGLFTMGKSVMVRAARSGEVVIDCAVRVAGAAHFGETMASAEGAGKVSLVGVNVENCGM</sequence>
<dbReference type="InterPro" id="IPR013783">
    <property type="entry name" value="Ig-like_fold"/>
</dbReference>
<gene>
    <name evidence="3" type="ORF">MSP1401_LOCUS4766</name>
</gene>
<dbReference type="CDD" id="cd00102">
    <property type="entry name" value="IPT"/>
    <property type="match status" value="2"/>
</dbReference>
<feature type="domain" description="IPT/TIG" evidence="2">
    <location>
        <begin position="1381"/>
        <end position="1480"/>
    </location>
</feature>
<dbReference type="SUPFAM" id="SSF81296">
    <property type="entry name" value="E set domains"/>
    <property type="match status" value="2"/>
</dbReference>
<proteinExistence type="predicted"/>
<dbReference type="SMART" id="SM00429">
    <property type="entry name" value="IPT"/>
    <property type="match status" value="2"/>
</dbReference>
<feature type="chain" id="PRO_5030833870" description="IPT/TIG domain-containing protein" evidence="1">
    <location>
        <begin position="20"/>
        <end position="1710"/>
    </location>
</feature>
<feature type="signal peptide" evidence="1">
    <location>
        <begin position="1"/>
        <end position="19"/>
    </location>
</feature>